<comment type="caution">
    <text evidence="2">The sequence shown here is derived from an EMBL/GenBank/DDBJ whole genome shotgun (WGS) entry which is preliminary data.</text>
</comment>
<dbReference type="RefSeq" id="WP_051736775.1">
    <property type="nucleotide sequence ID" value="NZ_BAAAUZ010000002.1"/>
</dbReference>
<dbReference type="InterPro" id="IPR010093">
    <property type="entry name" value="SinI_DNA-bd"/>
</dbReference>
<feature type="domain" description="Helix-turn-helix" evidence="1">
    <location>
        <begin position="6"/>
        <end position="54"/>
    </location>
</feature>
<dbReference type="NCBIfam" id="TIGR01764">
    <property type="entry name" value="excise"/>
    <property type="match status" value="1"/>
</dbReference>
<dbReference type="Pfam" id="PF12728">
    <property type="entry name" value="HTH_17"/>
    <property type="match status" value="1"/>
</dbReference>
<evidence type="ECO:0000313" key="3">
    <source>
        <dbReference type="Proteomes" id="UP001143463"/>
    </source>
</evidence>
<dbReference type="SUPFAM" id="SSF46955">
    <property type="entry name" value="Putative DNA-binding domain"/>
    <property type="match status" value="1"/>
</dbReference>
<accession>A0A9W6L1H9</accession>
<dbReference type="AlphaFoldDB" id="A0A9W6L1H9"/>
<dbReference type="InterPro" id="IPR009061">
    <property type="entry name" value="DNA-bd_dom_put_sf"/>
</dbReference>
<reference evidence="2" key="1">
    <citation type="journal article" date="2014" name="Int. J. Syst. Evol. Microbiol.">
        <title>Complete genome sequence of Corynebacterium casei LMG S-19264T (=DSM 44701T), isolated from a smear-ripened cheese.</title>
        <authorList>
            <consortium name="US DOE Joint Genome Institute (JGI-PGF)"/>
            <person name="Walter F."/>
            <person name="Albersmeier A."/>
            <person name="Kalinowski J."/>
            <person name="Ruckert C."/>
        </authorList>
    </citation>
    <scope>NUCLEOTIDE SEQUENCE</scope>
    <source>
        <strain evidence="2">VKM Ac-1069</strain>
    </source>
</reference>
<keyword evidence="3" id="KW-1185">Reference proteome</keyword>
<evidence type="ECO:0000313" key="2">
    <source>
        <dbReference type="EMBL" id="GLL10460.1"/>
    </source>
</evidence>
<dbReference type="EMBL" id="BSFQ01000005">
    <property type="protein sequence ID" value="GLL10460.1"/>
    <property type="molecule type" value="Genomic_DNA"/>
</dbReference>
<evidence type="ECO:0000259" key="1">
    <source>
        <dbReference type="Pfam" id="PF12728"/>
    </source>
</evidence>
<name>A0A9W6L1H9_9PSEU</name>
<organism evidence="2 3">
    <name type="scientific">Pseudonocardia halophobica</name>
    <dbReference type="NCBI Taxonomy" id="29401"/>
    <lineage>
        <taxon>Bacteria</taxon>
        <taxon>Bacillati</taxon>
        <taxon>Actinomycetota</taxon>
        <taxon>Actinomycetes</taxon>
        <taxon>Pseudonocardiales</taxon>
        <taxon>Pseudonocardiaceae</taxon>
        <taxon>Pseudonocardia</taxon>
    </lineage>
</organism>
<dbReference type="GO" id="GO:0003677">
    <property type="term" value="F:DNA binding"/>
    <property type="evidence" value="ECO:0007669"/>
    <property type="project" value="InterPro"/>
</dbReference>
<proteinExistence type="predicted"/>
<reference evidence="2" key="2">
    <citation type="submission" date="2023-01" db="EMBL/GenBank/DDBJ databases">
        <authorList>
            <person name="Sun Q."/>
            <person name="Evtushenko L."/>
        </authorList>
    </citation>
    <scope>NUCLEOTIDE SEQUENCE</scope>
    <source>
        <strain evidence="2">VKM Ac-1069</strain>
    </source>
</reference>
<dbReference type="InterPro" id="IPR041657">
    <property type="entry name" value="HTH_17"/>
</dbReference>
<gene>
    <name evidence="2" type="ORF">GCM10017577_16000</name>
</gene>
<protein>
    <recommendedName>
        <fullName evidence="1">Helix-turn-helix domain-containing protein</fullName>
    </recommendedName>
</protein>
<sequence>MSGPDLLTLTQVAERLQLSRWSVYQLIWAGELPSVHIGRSHRVRARDLEAYLDNLLGEEAR</sequence>
<dbReference type="Proteomes" id="UP001143463">
    <property type="component" value="Unassembled WGS sequence"/>
</dbReference>